<name>S7T040_9BACT</name>
<evidence type="ECO:0000256" key="2">
    <source>
        <dbReference type="SAM" id="Phobius"/>
    </source>
</evidence>
<reference evidence="4 5" key="1">
    <citation type="journal article" date="2013" name="Genome Announc.">
        <title>Draft genome sequences for three mercury-methylating, sulfate-reducing bacteria.</title>
        <authorList>
            <person name="Brown S.D."/>
            <person name="Hurt R.A.Jr."/>
            <person name="Gilmour C.C."/>
            <person name="Elias D.A."/>
        </authorList>
    </citation>
    <scope>NUCLEOTIDE SEQUENCE [LARGE SCALE GENOMIC DNA]</scope>
    <source>
        <strain evidence="4 5">DSM 16529</strain>
    </source>
</reference>
<feature type="domain" description="HTH cro/C1-type" evidence="3">
    <location>
        <begin position="10"/>
        <end position="70"/>
    </location>
</feature>
<dbReference type="STRING" id="1121439.dsat_1582"/>
<dbReference type="OrthoDB" id="9797543at2"/>
<evidence type="ECO:0000313" key="5">
    <source>
        <dbReference type="Proteomes" id="UP000014975"/>
    </source>
</evidence>
<feature type="transmembrane region" description="Helical" evidence="2">
    <location>
        <begin position="109"/>
        <end position="130"/>
    </location>
</feature>
<evidence type="ECO:0000259" key="3">
    <source>
        <dbReference type="PROSITE" id="PS50943"/>
    </source>
</evidence>
<feature type="compositionally biased region" description="Low complexity" evidence="1">
    <location>
        <begin position="191"/>
        <end position="207"/>
    </location>
</feature>
<dbReference type="EMBL" id="ATHI01000032">
    <property type="protein sequence ID" value="EPR30442.1"/>
    <property type="molecule type" value="Genomic_DNA"/>
</dbReference>
<feature type="compositionally biased region" description="Pro residues" evidence="1">
    <location>
        <begin position="175"/>
        <end position="190"/>
    </location>
</feature>
<dbReference type="Gene3D" id="1.10.260.40">
    <property type="entry name" value="lambda repressor-like DNA-binding domains"/>
    <property type="match status" value="1"/>
</dbReference>
<sequence>MDLNQLGALLRERRETAGLSLADVVERTKISRRVLESIEHGRLEDLPHPVYTKGFIRNYANVLGLDLNEINASLVEIFPVESDENEEAALEVQRDVRLHVGRSGRGPRLLTAAVVLGLLVSAIVLFIWFLPGENGKTPQIETRTSPDVPSEQPSQPFGPAPSGQQPEIPAESPVAPTPPEAPAQPQPPVPETSLRQSSAPASAQAAVVPEEYPVAPAPEIVERPASPQPGVLVVTAVEPCWFEVVVDGKSPTEYFLQPGERLTAEYSSGLTLRAGNAGGIALLHNGSPVSFEAGSGDVKTFTFP</sequence>
<dbReference type="AlphaFoldDB" id="S7T040"/>
<evidence type="ECO:0000256" key="1">
    <source>
        <dbReference type="SAM" id="MobiDB-lite"/>
    </source>
</evidence>
<dbReference type="GO" id="GO:0003677">
    <property type="term" value="F:DNA binding"/>
    <property type="evidence" value="ECO:0007669"/>
    <property type="project" value="InterPro"/>
</dbReference>
<keyword evidence="2" id="KW-0472">Membrane</keyword>
<accession>S7T040</accession>
<comment type="caution">
    <text evidence="4">The sequence shown here is derived from an EMBL/GenBank/DDBJ whole genome shotgun (WGS) entry which is preliminary data.</text>
</comment>
<dbReference type="RefSeq" id="WP_020888278.1">
    <property type="nucleotide sequence ID" value="NZ_ATHI01000032.1"/>
</dbReference>
<dbReference type="PROSITE" id="PS50943">
    <property type="entry name" value="HTH_CROC1"/>
    <property type="match status" value="1"/>
</dbReference>
<dbReference type="eggNOG" id="COG1426">
    <property type="taxonomic scope" value="Bacteria"/>
</dbReference>
<dbReference type="InterPro" id="IPR001387">
    <property type="entry name" value="Cro/C1-type_HTH"/>
</dbReference>
<dbReference type="PANTHER" id="PTHR34475:SF1">
    <property type="entry name" value="CYTOSKELETON PROTEIN RODZ"/>
    <property type="match status" value="1"/>
</dbReference>
<dbReference type="PANTHER" id="PTHR34475">
    <property type="match status" value="1"/>
</dbReference>
<dbReference type="Pfam" id="PF13413">
    <property type="entry name" value="HTH_25"/>
    <property type="match status" value="1"/>
</dbReference>
<dbReference type="PATRIC" id="fig|1121439.3.peg.2969"/>
<dbReference type="CDD" id="cd00093">
    <property type="entry name" value="HTH_XRE"/>
    <property type="match status" value="1"/>
</dbReference>
<dbReference type="SUPFAM" id="SSF47413">
    <property type="entry name" value="lambda repressor-like DNA-binding domains"/>
    <property type="match status" value="1"/>
</dbReference>
<dbReference type="Pfam" id="PF13464">
    <property type="entry name" value="RodZ_C"/>
    <property type="match status" value="1"/>
</dbReference>
<proteinExistence type="predicted"/>
<dbReference type="Proteomes" id="UP000014975">
    <property type="component" value="Unassembled WGS sequence"/>
</dbReference>
<feature type="compositionally biased region" description="Polar residues" evidence="1">
    <location>
        <begin position="138"/>
        <end position="155"/>
    </location>
</feature>
<keyword evidence="2" id="KW-1133">Transmembrane helix</keyword>
<evidence type="ECO:0000313" key="4">
    <source>
        <dbReference type="EMBL" id="EPR30442.1"/>
    </source>
</evidence>
<dbReference type="InterPro" id="IPR050400">
    <property type="entry name" value="Bact_Cytoskel_RodZ"/>
</dbReference>
<dbReference type="SMART" id="SM00530">
    <property type="entry name" value="HTH_XRE"/>
    <property type="match status" value="1"/>
</dbReference>
<keyword evidence="2" id="KW-0812">Transmembrane</keyword>
<protein>
    <submittedName>
        <fullName evidence="4">Transcriptional regulator, XRE family</fullName>
    </submittedName>
</protein>
<dbReference type="InterPro" id="IPR025194">
    <property type="entry name" value="RodZ-like_C"/>
</dbReference>
<gene>
    <name evidence="4" type="ORF">dsat_1582</name>
</gene>
<feature type="region of interest" description="Disordered" evidence="1">
    <location>
        <begin position="138"/>
        <end position="207"/>
    </location>
</feature>
<keyword evidence="5" id="KW-1185">Reference proteome</keyword>
<dbReference type="InterPro" id="IPR010982">
    <property type="entry name" value="Lambda_DNA-bd_dom_sf"/>
</dbReference>
<organism evidence="4 5">
    <name type="scientific">Alkalidesulfovibrio alkalitolerans DSM 16529</name>
    <dbReference type="NCBI Taxonomy" id="1121439"/>
    <lineage>
        <taxon>Bacteria</taxon>
        <taxon>Pseudomonadati</taxon>
        <taxon>Thermodesulfobacteriota</taxon>
        <taxon>Desulfovibrionia</taxon>
        <taxon>Desulfovibrionales</taxon>
        <taxon>Desulfovibrionaceae</taxon>
        <taxon>Alkalidesulfovibrio</taxon>
    </lineage>
</organism>